<feature type="domain" description="Fe2OG dioxygenase" evidence="4">
    <location>
        <begin position="163"/>
        <end position="262"/>
    </location>
</feature>
<comment type="similarity">
    <text evidence="3">Belongs to the iron/ascorbate-dependent oxidoreductase family.</text>
</comment>
<dbReference type="InterPro" id="IPR027443">
    <property type="entry name" value="IPNS-like_sf"/>
</dbReference>
<dbReference type="Proteomes" id="UP000501690">
    <property type="component" value="Linkage Group LG11"/>
</dbReference>
<gene>
    <name evidence="5" type="ORF">DEO72_LG11g3214</name>
</gene>
<dbReference type="InterPro" id="IPR050231">
    <property type="entry name" value="Iron_ascorbate_oxido_reductase"/>
</dbReference>
<keyword evidence="6" id="KW-1185">Reference proteome</keyword>
<dbReference type="PROSITE" id="PS51471">
    <property type="entry name" value="FE2OG_OXY"/>
    <property type="match status" value="1"/>
</dbReference>
<protein>
    <submittedName>
        <fullName evidence="5">Isopenicillin N synthase-like</fullName>
    </submittedName>
</protein>
<keyword evidence="2 3" id="KW-0408">Iron</keyword>
<dbReference type="Pfam" id="PF03171">
    <property type="entry name" value="2OG-FeII_Oxy"/>
    <property type="match status" value="1"/>
</dbReference>
<dbReference type="InterPro" id="IPR005123">
    <property type="entry name" value="Oxoglu/Fe-dep_dioxygenase_dom"/>
</dbReference>
<evidence type="ECO:0000256" key="3">
    <source>
        <dbReference type="RuleBase" id="RU003682"/>
    </source>
</evidence>
<dbReference type="InterPro" id="IPR026992">
    <property type="entry name" value="DIOX_N"/>
</dbReference>
<dbReference type="GO" id="GO:0046872">
    <property type="term" value="F:metal ion binding"/>
    <property type="evidence" value="ECO:0007669"/>
    <property type="project" value="UniProtKB-KW"/>
</dbReference>
<dbReference type="Gramene" id="Vigun09g205200.2.v1.2">
    <property type="protein sequence ID" value="Vigun09g205200.2.v1.2"/>
    <property type="gene ID" value="Vigun09g205200.v1.2"/>
</dbReference>
<evidence type="ECO:0000256" key="2">
    <source>
        <dbReference type="ARBA" id="ARBA00023004"/>
    </source>
</evidence>
<evidence type="ECO:0000313" key="5">
    <source>
        <dbReference type="EMBL" id="QCE16201.1"/>
    </source>
</evidence>
<dbReference type="Gramene" id="Vigun09g205200.4.v1.2">
    <property type="protein sequence ID" value="Vigun09g205200.4.v1.2"/>
    <property type="gene ID" value="Vigun09g205200.v1.2"/>
</dbReference>
<evidence type="ECO:0000259" key="4">
    <source>
        <dbReference type="PROSITE" id="PS51471"/>
    </source>
</evidence>
<dbReference type="AlphaFoldDB" id="A0A4D6NTG0"/>
<dbReference type="PANTHER" id="PTHR47990">
    <property type="entry name" value="2-OXOGLUTARATE (2OG) AND FE(II)-DEPENDENT OXYGENASE SUPERFAMILY PROTEIN-RELATED"/>
    <property type="match status" value="1"/>
</dbReference>
<accession>A0A4D6NTG0</accession>
<dbReference type="SUPFAM" id="SSF51197">
    <property type="entry name" value="Clavaminate synthase-like"/>
    <property type="match status" value="1"/>
</dbReference>
<dbReference type="Gramene" id="Vigun09g205200.3.v1.2">
    <property type="protein sequence ID" value="Vigun09g205200.3.v1.2"/>
    <property type="gene ID" value="Vigun09g205200.v1.2"/>
</dbReference>
<dbReference type="EMBL" id="CP039355">
    <property type="protein sequence ID" value="QCE16201.1"/>
    <property type="molecule type" value="Genomic_DNA"/>
</dbReference>
<dbReference type="Gene3D" id="2.60.120.330">
    <property type="entry name" value="B-lactam Antibiotic, Isopenicillin N Synthase, Chain"/>
    <property type="match status" value="1"/>
</dbReference>
<dbReference type="GO" id="GO:0016491">
    <property type="term" value="F:oxidoreductase activity"/>
    <property type="evidence" value="ECO:0007669"/>
    <property type="project" value="UniProtKB-KW"/>
</dbReference>
<evidence type="ECO:0000256" key="1">
    <source>
        <dbReference type="ARBA" id="ARBA00022723"/>
    </source>
</evidence>
<dbReference type="Pfam" id="PF14226">
    <property type="entry name" value="DIOX_N"/>
    <property type="match status" value="1"/>
</dbReference>
<dbReference type="InterPro" id="IPR044861">
    <property type="entry name" value="IPNS-like_FE2OG_OXY"/>
</dbReference>
<keyword evidence="3" id="KW-0560">Oxidoreductase</keyword>
<dbReference type="OrthoDB" id="288590at2759"/>
<reference evidence="5 6" key="1">
    <citation type="submission" date="2019-04" db="EMBL/GenBank/DDBJ databases">
        <title>An improved genome assembly and genetic linkage map for asparagus bean, Vigna unguiculata ssp. sesquipedialis.</title>
        <authorList>
            <person name="Xia Q."/>
            <person name="Zhang R."/>
            <person name="Dong Y."/>
        </authorList>
    </citation>
    <scope>NUCLEOTIDE SEQUENCE [LARGE SCALE GENOMIC DNA]</scope>
    <source>
        <tissue evidence="5">Leaf</tissue>
    </source>
</reference>
<sequence>MGSESEILVLPCLDFGKGGMTLEAGSEEWKEMSMKVREACESYGCFILKYDDMSIKGVREFIFKDLKPLFELPEETKQKHKHSTPFNSYTNMTLGNLSYQTFGINQVTIDNFTNIMWPQGNPSFCEALKGMSLKMSEINSYLLKMIMEGYGPQHSVDLESMKCGTYVRFNKYIVSGNGGDEKAKRFAHTDRNSLTILCDNGVQALQVLSKTGKWIEVNIPQDGFVVIIGDALKAWSNGRLHSPTHKVEMSGDRYSFGVFTAPNSEVMIEPRELVDDKLYPLRYRAFDYGKFMSYCTSNITPDAVDVFAGI</sequence>
<name>A0A4D6NTG0_VIGUN</name>
<organism evidence="5 6">
    <name type="scientific">Vigna unguiculata</name>
    <name type="common">Cowpea</name>
    <dbReference type="NCBI Taxonomy" id="3917"/>
    <lineage>
        <taxon>Eukaryota</taxon>
        <taxon>Viridiplantae</taxon>
        <taxon>Streptophyta</taxon>
        <taxon>Embryophyta</taxon>
        <taxon>Tracheophyta</taxon>
        <taxon>Spermatophyta</taxon>
        <taxon>Magnoliopsida</taxon>
        <taxon>eudicotyledons</taxon>
        <taxon>Gunneridae</taxon>
        <taxon>Pentapetalae</taxon>
        <taxon>rosids</taxon>
        <taxon>fabids</taxon>
        <taxon>Fabales</taxon>
        <taxon>Fabaceae</taxon>
        <taxon>Papilionoideae</taxon>
        <taxon>50 kb inversion clade</taxon>
        <taxon>NPAAA clade</taxon>
        <taxon>indigoferoid/millettioid clade</taxon>
        <taxon>Phaseoleae</taxon>
        <taxon>Vigna</taxon>
    </lineage>
</organism>
<keyword evidence="1 3" id="KW-0479">Metal-binding</keyword>
<proteinExistence type="inferred from homology"/>
<evidence type="ECO:0000313" key="6">
    <source>
        <dbReference type="Proteomes" id="UP000501690"/>
    </source>
</evidence>